<feature type="region of interest" description="Disordered" evidence="1">
    <location>
        <begin position="1"/>
        <end position="355"/>
    </location>
</feature>
<evidence type="ECO:0000256" key="1">
    <source>
        <dbReference type="SAM" id="MobiDB-lite"/>
    </source>
</evidence>
<protein>
    <submittedName>
        <fullName evidence="2">Uncharacterized protein</fullName>
    </submittedName>
</protein>
<name>A0AA35L541_9SAUR</name>
<dbReference type="EMBL" id="OX395137">
    <property type="protein sequence ID" value="CAI5789432.1"/>
    <property type="molecule type" value="Genomic_DNA"/>
</dbReference>
<accession>A0AA35L541</accession>
<feature type="compositionally biased region" description="Pro residues" evidence="1">
    <location>
        <begin position="242"/>
        <end position="253"/>
    </location>
</feature>
<evidence type="ECO:0000313" key="3">
    <source>
        <dbReference type="Proteomes" id="UP001178461"/>
    </source>
</evidence>
<keyword evidence="3" id="KW-1185">Reference proteome</keyword>
<feature type="compositionally biased region" description="Basic residues" evidence="1">
    <location>
        <begin position="259"/>
        <end position="280"/>
    </location>
</feature>
<feature type="compositionally biased region" description="Polar residues" evidence="1">
    <location>
        <begin position="18"/>
        <end position="27"/>
    </location>
</feature>
<gene>
    <name evidence="2" type="ORF">PODLI_1B006793</name>
</gene>
<dbReference type="Proteomes" id="UP001178461">
    <property type="component" value="Chromosome 12"/>
</dbReference>
<feature type="compositionally biased region" description="Gly residues" evidence="1">
    <location>
        <begin position="194"/>
        <end position="205"/>
    </location>
</feature>
<reference evidence="2" key="1">
    <citation type="submission" date="2022-12" db="EMBL/GenBank/DDBJ databases">
        <authorList>
            <person name="Alioto T."/>
            <person name="Alioto T."/>
            <person name="Gomez Garrido J."/>
        </authorList>
    </citation>
    <scope>NUCLEOTIDE SEQUENCE</scope>
</reference>
<proteinExistence type="predicted"/>
<dbReference type="AlphaFoldDB" id="A0AA35L541"/>
<organism evidence="2 3">
    <name type="scientific">Podarcis lilfordi</name>
    <name type="common">Lilford's wall lizard</name>
    <dbReference type="NCBI Taxonomy" id="74358"/>
    <lineage>
        <taxon>Eukaryota</taxon>
        <taxon>Metazoa</taxon>
        <taxon>Chordata</taxon>
        <taxon>Craniata</taxon>
        <taxon>Vertebrata</taxon>
        <taxon>Euteleostomi</taxon>
        <taxon>Lepidosauria</taxon>
        <taxon>Squamata</taxon>
        <taxon>Bifurcata</taxon>
        <taxon>Unidentata</taxon>
        <taxon>Episquamata</taxon>
        <taxon>Laterata</taxon>
        <taxon>Lacertibaenia</taxon>
        <taxon>Lacertidae</taxon>
        <taxon>Podarcis</taxon>
    </lineage>
</organism>
<sequence>MEGSFTVRESGEGASPSGLPTCSQQGGQPVPTDLDAQEEVPPPRPAGAPGVPSPCKPPSLPAPGQVDLKDLSRPAPPFSDAAAVGPRWAGAQRSRGIHFWKGKSKQGAGAVEQPLFGQAPPGLPGQGEADARRRFERGAQLRRFERGAQLGGGAQDARSVGGAQERGDLGGKAAPQKGPGTPSAPAQPFSASGMGVGGFVSGAGCGPSWARGAQGERQTTGPRGEEGCPPKQPPGKTKREGPPPALRPSPTSPDPRTWRGLRRGRRRLGHTRCSFARRLRGAAERGGEAPPPSPYMRRSHGRAAPPLGSGALLWHVGMEAASDSQPEAPRGDGTPPPKKKKKPGTFPAQLLRRADLHPTQGSLDLRAMCSTVLGELLLARRTAGEGAMEDGAWPPTLGVAN</sequence>
<feature type="compositionally biased region" description="Basic and acidic residues" evidence="1">
    <location>
        <begin position="129"/>
        <end position="146"/>
    </location>
</feature>
<evidence type="ECO:0000313" key="2">
    <source>
        <dbReference type="EMBL" id="CAI5789432.1"/>
    </source>
</evidence>
<feature type="compositionally biased region" description="Basic residues" evidence="1">
    <location>
        <begin position="95"/>
        <end position="104"/>
    </location>
</feature>
<feature type="compositionally biased region" description="Pro residues" evidence="1">
    <location>
        <begin position="40"/>
        <end position="61"/>
    </location>
</feature>